<organism evidence="2 3">
    <name type="scientific">Cystobacter fuscus (strain ATCC 25194 / DSM 2262 / NBRC 100088 / M29)</name>
    <dbReference type="NCBI Taxonomy" id="1242864"/>
    <lineage>
        <taxon>Bacteria</taxon>
        <taxon>Pseudomonadati</taxon>
        <taxon>Myxococcota</taxon>
        <taxon>Myxococcia</taxon>
        <taxon>Myxococcales</taxon>
        <taxon>Cystobacterineae</taxon>
        <taxon>Archangiaceae</taxon>
        <taxon>Cystobacter</taxon>
    </lineage>
</organism>
<gene>
    <name evidence="2" type="ORF">D187_007700</name>
</gene>
<dbReference type="AlphaFoldDB" id="S9QIQ8"/>
<protein>
    <submittedName>
        <fullName evidence="2">Uncharacterized protein</fullName>
    </submittedName>
</protein>
<sequence length="95" mass="9540">MHGRKLPSFASERPSVGSISASSGIRAVGPPRGTCAGRGVGRITLVPSRPPAQGRRAGLRGHRGSSRVGGEGQGRAAAARRGSGCGGAGREGKRR</sequence>
<feature type="region of interest" description="Disordered" evidence="1">
    <location>
        <begin position="1"/>
        <end position="95"/>
    </location>
</feature>
<evidence type="ECO:0000313" key="2">
    <source>
        <dbReference type="EMBL" id="EPX56358.1"/>
    </source>
</evidence>
<proteinExistence type="predicted"/>
<reference evidence="2" key="1">
    <citation type="submission" date="2013-05" db="EMBL/GenBank/DDBJ databases">
        <title>Genome assembly of Cystobacter fuscus DSM 2262.</title>
        <authorList>
            <person name="Sharma G."/>
            <person name="Khatri I."/>
            <person name="Kaur C."/>
            <person name="Mayilraj S."/>
            <person name="Subramanian S."/>
        </authorList>
    </citation>
    <scope>NUCLEOTIDE SEQUENCE [LARGE SCALE GENOMIC DNA]</scope>
    <source>
        <strain evidence="2">DSM 2262</strain>
    </source>
</reference>
<dbReference type="EMBL" id="ANAH02000066">
    <property type="protein sequence ID" value="EPX56358.1"/>
    <property type="molecule type" value="Genomic_DNA"/>
</dbReference>
<dbReference type="Proteomes" id="UP000011682">
    <property type="component" value="Unassembled WGS sequence"/>
</dbReference>
<evidence type="ECO:0000256" key="1">
    <source>
        <dbReference type="SAM" id="MobiDB-lite"/>
    </source>
</evidence>
<accession>S9QIQ8</accession>
<comment type="caution">
    <text evidence="2">The sequence shown here is derived from an EMBL/GenBank/DDBJ whole genome shotgun (WGS) entry which is preliminary data.</text>
</comment>
<keyword evidence="3" id="KW-1185">Reference proteome</keyword>
<name>S9QIQ8_CYSF2</name>
<evidence type="ECO:0000313" key="3">
    <source>
        <dbReference type="Proteomes" id="UP000011682"/>
    </source>
</evidence>